<protein>
    <recommendedName>
        <fullName evidence="8">Cutinase</fullName>
        <ecNumber evidence="8">3.1.1.-</ecNumber>
    </recommendedName>
</protein>
<evidence type="ECO:0000313" key="9">
    <source>
        <dbReference type="EMBL" id="ORV09160.1"/>
    </source>
</evidence>
<dbReference type="Gene3D" id="3.40.50.1820">
    <property type="entry name" value="alpha/beta hydrolase"/>
    <property type="match status" value="1"/>
</dbReference>
<dbReference type="PANTHER" id="PTHR33630">
    <property type="entry name" value="CUTINASE RV1984C-RELATED-RELATED"/>
    <property type="match status" value="1"/>
</dbReference>
<dbReference type="GO" id="GO:0005576">
    <property type="term" value="C:extracellular region"/>
    <property type="evidence" value="ECO:0007669"/>
    <property type="project" value="UniProtKB-SubCell"/>
</dbReference>
<gene>
    <name evidence="9" type="ORF">AWC04_01665</name>
</gene>
<proteinExistence type="inferred from homology"/>
<keyword evidence="3 8" id="KW-0719">Serine esterase</keyword>
<dbReference type="AlphaFoldDB" id="A0A1X1RLY9"/>
<dbReference type="PANTHER" id="PTHR33630:SF9">
    <property type="entry name" value="CUTINASE 4"/>
    <property type="match status" value="1"/>
</dbReference>
<evidence type="ECO:0000256" key="1">
    <source>
        <dbReference type="ARBA" id="ARBA00004613"/>
    </source>
</evidence>
<dbReference type="OrthoDB" id="3690529at2"/>
<evidence type="ECO:0000256" key="2">
    <source>
        <dbReference type="ARBA" id="ARBA00007534"/>
    </source>
</evidence>
<dbReference type="RefSeq" id="WP_085092573.1">
    <property type="nucleotide sequence ID" value="NZ_AP022603.1"/>
</dbReference>
<dbReference type="Proteomes" id="UP000193484">
    <property type="component" value="Unassembled WGS sequence"/>
</dbReference>
<dbReference type="InterPro" id="IPR029058">
    <property type="entry name" value="AB_hydrolase_fold"/>
</dbReference>
<evidence type="ECO:0000313" key="10">
    <source>
        <dbReference type="Proteomes" id="UP000193484"/>
    </source>
</evidence>
<dbReference type="SMART" id="SM01110">
    <property type="entry name" value="Cutinase"/>
    <property type="match status" value="1"/>
</dbReference>
<comment type="caution">
    <text evidence="9">The sequence shown here is derived from an EMBL/GenBank/DDBJ whole genome shotgun (WGS) entry which is preliminary data.</text>
</comment>
<dbReference type="STRING" id="1793.AWC04_01665"/>
<organism evidence="9 10">
    <name type="scientific">Mycolicibacterium fallax</name>
    <name type="common">Mycobacterium fallax</name>
    <dbReference type="NCBI Taxonomy" id="1793"/>
    <lineage>
        <taxon>Bacteria</taxon>
        <taxon>Bacillati</taxon>
        <taxon>Actinomycetota</taxon>
        <taxon>Actinomycetes</taxon>
        <taxon>Mycobacteriales</taxon>
        <taxon>Mycobacteriaceae</taxon>
        <taxon>Mycolicibacterium</taxon>
    </lineage>
</organism>
<dbReference type="EC" id="3.1.1.-" evidence="8"/>
<evidence type="ECO:0000256" key="5">
    <source>
        <dbReference type="ARBA" id="ARBA00022729"/>
    </source>
</evidence>
<name>A0A1X1RLY9_MYCFA</name>
<sequence length="217" mass="22486">MSRAHVTTALGAAVFGVAATLLVTPAAATATPCPDVELIFARGTSEDPGLGRVGTKLESELRAKLPDKTLTTYSVTYPATWDFLAAQDGALDAQNRIVTMSSTCPDTRLVLGGYSQGAAIMDMLMGVPPLGDKIGAIGSAPPLPATLRHNIAAIAVFGNPSTKFSKPITIGQLGNRSIDLCSDGDPICSRGRNPFAHTNYEDGPMVGQAAEFAANLI</sequence>
<dbReference type="EMBL" id="LQOJ01000010">
    <property type="protein sequence ID" value="ORV09160.1"/>
    <property type="molecule type" value="Genomic_DNA"/>
</dbReference>
<evidence type="ECO:0000256" key="8">
    <source>
        <dbReference type="RuleBase" id="RU361263"/>
    </source>
</evidence>
<evidence type="ECO:0000256" key="4">
    <source>
        <dbReference type="ARBA" id="ARBA00022525"/>
    </source>
</evidence>
<feature type="signal peptide" evidence="8">
    <location>
        <begin position="1"/>
        <end position="30"/>
    </location>
</feature>
<accession>A0A1X1RLY9</accession>
<evidence type="ECO:0000256" key="3">
    <source>
        <dbReference type="ARBA" id="ARBA00022487"/>
    </source>
</evidence>
<comment type="function">
    <text evidence="8">Catalyzes the hydrolysis of complex carboxylic polyesters found in the cell wall of plants. Degrades cutin, a macromolecule that forms the structure of the plant cuticle.</text>
</comment>
<evidence type="ECO:0000256" key="6">
    <source>
        <dbReference type="ARBA" id="ARBA00022801"/>
    </source>
</evidence>
<keyword evidence="10" id="KW-1185">Reference proteome</keyword>
<comment type="similarity">
    <text evidence="2 8">Belongs to the cutinase family.</text>
</comment>
<evidence type="ECO:0000256" key="7">
    <source>
        <dbReference type="ARBA" id="ARBA00023157"/>
    </source>
</evidence>
<feature type="chain" id="PRO_5041746098" description="Cutinase" evidence="8">
    <location>
        <begin position="31"/>
        <end position="217"/>
    </location>
</feature>
<reference evidence="9 10" key="1">
    <citation type="submission" date="2016-01" db="EMBL/GenBank/DDBJ databases">
        <title>The new phylogeny of the genus Mycobacterium.</title>
        <authorList>
            <person name="Tarcisio F."/>
            <person name="Conor M."/>
            <person name="Antonella G."/>
            <person name="Elisabetta G."/>
            <person name="Giulia F.S."/>
            <person name="Sara T."/>
            <person name="Anna F."/>
            <person name="Clotilde B."/>
            <person name="Roberto B."/>
            <person name="Veronica D.S."/>
            <person name="Fabio R."/>
            <person name="Monica P."/>
            <person name="Olivier J."/>
            <person name="Enrico T."/>
            <person name="Nicola S."/>
        </authorList>
    </citation>
    <scope>NUCLEOTIDE SEQUENCE [LARGE SCALE GENOMIC DNA]</scope>
    <source>
        <strain evidence="9 10">DSM 44179</strain>
    </source>
</reference>
<dbReference type="InterPro" id="IPR000675">
    <property type="entry name" value="Cutinase/axe"/>
</dbReference>
<keyword evidence="4 8" id="KW-0964">Secreted</keyword>
<keyword evidence="5 8" id="KW-0732">Signal</keyword>
<keyword evidence="6 8" id="KW-0378">Hydrolase</keyword>
<dbReference type="PROSITE" id="PS00155">
    <property type="entry name" value="CUTINASE_1"/>
    <property type="match status" value="1"/>
</dbReference>
<keyword evidence="7" id="KW-1015">Disulfide bond</keyword>
<dbReference type="InterPro" id="IPR043580">
    <property type="entry name" value="CUTINASE_1"/>
</dbReference>
<dbReference type="GO" id="GO:0052689">
    <property type="term" value="F:carboxylic ester hydrolase activity"/>
    <property type="evidence" value="ECO:0007669"/>
    <property type="project" value="UniProtKB-KW"/>
</dbReference>
<dbReference type="SUPFAM" id="SSF53474">
    <property type="entry name" value="alpha/beta-Hydrolases"/>
    <property type="match status" value="1"/>
</dbReference>
<comment type="subcellular location">
    <subcellularLocation>
        <location evidence="1 8">Secreted</location>
    </subcellularLocation>
</comment>
<dbReference type="Pfam" id="PF01083">
    <property type="entry name" value="Cutinase"/>
    <property type="match status" value="1"/>
</dbReference>